<dbReference type="InterPro" id="IPR024765">
    <property type="entry name" value="TOBE-like"/>
</dbReference>
<evidence type="ECO:0000256" key="5">
    <source>
        <dbReference type="ARBA" id="ARBA00022967"/>
    </source>
</evidence>
<keyword evidence="6" id="KW-0764">Sulfate transport</keyword>
<dbReference type="EMBL" id="JAAIUV010000003">
    <property type="protein sequence ID" value="NEX77971.1"/>
    <property type="molecule type" value="Genomic_DNA"/>
</dbReference>
<dbReference type="PANTHER" id="PTHR42781">
    <property type="entry name" value="SPERMIDINE/PUTRESCINE IMPORT ATP-BINDING PROTEIN POTA"/>
    <property type="match status" value="1"/>
</dbReference>
<sequence length="365" mass="41412">MGIKIRNVTKAFGTYTAIQDINLQIQKGDFVALLGPSGSGKTTLLRLIAGLENLDAGKIFFNGIDYTAKTVKERKVGFVFQHYALFKHMTIFENVAFGLKVKPRKIRPTKKEIKEKVMELLKFVQLEHLADRYPAQLSGGQRQRIALARALAVEPEVLLLDEPFGALDAKVRQELRRWLREIHQKLNITTIFVTHDQEEALEMADTVVIMNHGKIEQIGSPEEVYEKPANAFVYSFLGKVNEFKGESLVTNFPHVKGTEEAVGYIRPHEIVLHQQSNENSIPAVVIHINKAGSTVRFELKRLDTDELFEVEMTSDHYKKQGPFHKGEILYAEFKNIVLFDRKTNSIQTEKNVQGEVVSAISSYMS</sequence>
<proteinExistence type="predicted"/>
<comment type="caution">
    <text evidence="9">The sequence shown here is derived from an EMBL/GenBank/DDBJ whole genome shotgun (WGS) entry which is preliminary data.</text>
</comment>
<keyword evidence="3" id="KW-0547">Nucleotide-binding</keyword>
<evidence type="ECO:0000256" key="2">
    <source>
        <dbReference type="ARBA" id="ARBA00022475"/>
    </source>
</evidence>
<keyword evidence="1" id="KW-0813">Transport</keyword>
<dbReference type="Gene3D" id="3.40.50.300">
    <property type="entry name" value="P-loop containing nucleotide triphosphate hydrolases"/>
    <property type="match status" value="1"/>
</dbReference>
<dbReference type="InterPro" id="IPR003439">
    <property type="entry name" value="ABC_transporter-like_ATP-bd"/>
</dbReference>
<dbReference type="Proteomes" id="UP000481621">
    <property type="component" value="Unassembled WGS sequence"/>
</dbReference>
<keyword evidence="2" id="KW-1003">Cell membrane</keyword>
<reference evidence="9" key="1">
    <citation type="submission" date="2020-02" db="EMBL/GenBank/DDBJ databases">
        <title>Bacillus sedimentmangrovi sp. nov., isolated from sediment of the mangrove ecosystem.</title>
        <authorList>
            <person name="Liu G."/>
        </authorList>
    </citation>
    <scope>NUCLEOTIDE SEQUENCE [LARGE SCALE GENOMIC DNA]</scope>
    <source>
        <strain evidence="9">SgZ-7</strain>
    </source>
</reference>
<dbReference type="InterPro" id="IPR005666">
    <property type="entry name" value="Sulph_transpt1"/>
</dbReference>
<dbReference type="SUPFAM" id="SSF52540">
    <property type="entry name" value="P-loop containing nucleoside triphosphate hydrolases"/>
    <property type="match status" value="1"/>
</dbReference>
<dbReference type="InterPro" id="IPR050093">
    <property type="entry name" value="ABC_SmlMolc_Importer"/>
</dbReference>
<feature type="domain" description="ABC transporter" evidence="8">
    <location>
        <begin position="3"/>
        <end position="237"/>
    </location>
</feature>
<evidence type="ECO:0000313" key="9">
    <source>
        <dbReference type="EMBL" id="NEX77971.1"/>
    </source>
</evidence>
<keyword evidence="4 9" id="KW-0067">ATP-binding</keyword>
<dbReference type="GO" id="GO:0016887">
    <property type="term" value="F:ATP hydrolysis activity"/>
    <property type="evidence" value="ECO:0007669"/>
    <property type="project" value="InterPro"/>
</dbReference>
<keyword evidence="10" id="KW-1185">Reference proteome</keyword>
<evidence type="ECO:0000256" key="4">
    <source>
        <dbReference type="ARBA" id="ARBA00022840"/>
    </source>
</evidence>
<dbReference type="PANTHER" id="PTHR42781:SF4">
    <property type="entry name" value="SPERMIDINE_PUTRESCINE IMPORT ATP-BINDING PROTEIN POTA"/>
    <property type="match status" value="1"/>
</dbReference>
<dbReference type="InterPro" id="IPR003593">
    <property type="entry name" value="AAA+_ATPase"/>
</dbReference>
<protein>
    <submittedName>
        <fullName evidence="9">Sulfate ABC transporter ATP-binding protein</fullName>
    </submittedName>
</protein>
<dbReference type="SUPFAM" id="SSF50331">
    <property type="entry name" value="MOP-like"/>
    <property type="match status" value="1"/>
</dbReference>
<dbReference type="CDD" id="cd03296">
    <property type="entry name" value="ABC_CysA_sulfate_importer"/>
    <property type="match status" value="1"/>
</dbReference>
<accession>A0A6B3TPC6</accession>
<dbReference type="PROSITE" id="PS00211">
    <property type="entry name" value="ABC_TRANSPORTER_1"/>
    <property type="match status" value="1"/>
</dbReference>
<evidence type="ECO:0000256" key="1">
    <source>
        <dbReference type="ARBA" id="ARBA00022448"/>
    </source>
</evidence>
<dbReference type="GO" id="GO:0015419">
    <property type="term" value="F:ABC-type sulfate transporter activity"/>
    <property type="evidence" value="ECO:0007669"/>
    <property type="project" value="InterPro"/>
</dbReference>
<dbReference type="InterPro" id="IPR017871">
    <property type="entry name" value="ABC_transporter-like_CS"/>
</dbReference>
<evidence type="ECO:0000256" key="3">
    <source>
        <dbReference type="ARBA" id="ARBA00022741"/>
    </source>
</evidence>
<keyword evidence="5" id="KW-1278">Translocase</keyword>
<dbReference type="PROSITE" id="PS50893">
    <property type="entry name" value="ABC_TRANSPORTER_2"/>
    <property type="match status" value="1"/>
</dbReference>
<dbReference type="AlphaFoldDB" id="A0A6B3TPC6"/>
<dbReference type="RefSeq" id="WP_163250497.1">
    <property type="nucleotide sequence ID" value="NZ_JAAIUV010000003.1"/>
</dbReference>
<name>A0A6B3TPC6_9BACI</name>
<dbReference type="InterPro" id="IPR027417">
    <property type="entry name" value="P-loop_NTPase"/>
</dbReference>
<dbReference type="Pfam" id="PF12857">
    <property type="entry name" value="TOBE_3"/>
    <property type="match status" value="1"/>
</dbReference>
<dbReference type="Pfam" id="PF00005">
    <property type="entry name" value="ABC_tran"/>
    <property type="match status" value="1"/>
</dbReference>
<dbReference type="NCBIfam" id="TIGR00968">
    <property type="entry name" value="3a0106s01"/>
    <property type="match status" value="1"/>
</dbReference>
<dbReference type="GO" id="GO:0043190">
    <property type="term" value="C:ATP-binding cassette (ABC) transporter complex"/>
    <property type="evidence" value="ECO:0007669"/>
    <property type="project" value="InterPro"/>
</dbReference>
<evidence type="ECO:0000313" key="10">
    <source>
        <dbReference type="Proteomes" id="UP000481621"/>
    </source>
</evidence>
<keyword evidence="7" id="KW-0472">Membrane</keyword>
<evidence type="ECO:0000256" key="7">
    <source>
        <dbReference type="ARBA" id="ARBA00023136"/>
    </source>
</evidence>
<evidence type="ECO:0000259" key="8">
    <source>
        <dbReference type="PROSITE" id="PS50893"/>
    </source>
</evidence>
<gene>
    <name evidence="9" type="ORF">G4Z05_03585</name>
</gene>
<dbReference type="FunFam" id="3.40.50.300:FF:000227">
    <property type="entry name" value="Sulfate/thiosulfate import ATP-binding protein CysA"/>
    <property type="match status" value="1"/>
</dbReference>
<dbReference type="GO" id="GO:0005524">
    <property type="term" value="F:ATP binding"/>
    <property type="evidence" value="ECO:0007669"/>
    <property type="project" value="UniProtKB-KW"/>
</dbReference>
<organism evidence="9 10">
    <name type="scientific">Neobacillus thermocopriae</name>
    <dbReference type="NCBI Taxonomy" id="1215031"/>
    <lineage>
        <taxon>Bacteria</taxon>
        <taxon>Bacillati</taxon>
        <taxon>Bacillota</taxon>
        <taxon>Bacilli</taxon>
        <taxon>Bacillales</taxon>
        <taxon>Bacillaceae</taxon>
        <taxon>Neobacillus</taxon>
    </lineage>
</organism>
<evidence type="ECO:0000256" key="6">
    <source>
        <dbReference type="ARBA" id="ARBA00023032"/>
    </source>
</evidence>
<dbReference type="SMART" id="SM00382">
    <property type="entry name" value="AAA"/>
    <property type="match status" value="1"/>
</dbReference>
<dbReference type="InterPro" id="IPR008995">
    <property type="entry name" value="Mo/tungstate-bd_C_term_dom"/>
</dbReference>